<accession>A0A0R1QL77</accession>
<evidence type="ECO:0000256" key="1">
    <source>
        <dbReference type="SAM" id="Phobius"/>
    </source>
</evidence>
<organism evidence="2 3">
    <name type="scientific">Companilactobacillus mindensis DSM 14500</name>
    <dbReference type="NCBI Taxonomy" id="1423770"/>
    <lineage>
        <taxon>Bacteria</taxon>
        <taxon>Bacillati</taxon>
        <taxon>Bacillota</taxon>
        <taxon>Bacilli</taxon>
        <taxon>Lactobacillales</taxon>
        <taxon>Lactobacillaceae</taxon>
        <taxon>Companilactobacillus</taxon>
    </lineage>
</organism>
<name>A0A0R1QL77_9LACO</name>
<protein>
    <submittedName>
        <fullName evidence="2">Uncharacterized protein</fullName>
    </submittedName>
</protein>
<evidence type="ECO:0000313" key="2">
    <source>
        <dbReference type="EMBL" id="KRL42869.1"/>
    </source>
</evidence>
<feature type="transmembrane region" description="Helical" evidence="1">
    <location>
        <begin position="38"/>
        <end position="57"/>
    </location>
</feature>
<keyword evidence="1" id="KW-0472">Membrane</keyword>
<sequence>MKMKRSFARKPSLKPLFNSLIFGAAIGTFSFIILQRNFLWGAITGVLAFLIQSTLVYPRSLPTLYNSWSVTEKDIYYYDYSTWAKRLKAIFLPLAKKQNTVSFDDIDFYSLVVNKDKSGNKIIPHYIILRLNNGHNVILDLSWNLSKSGAPEKDVEWAVDFITNKLGQKSVKIFQV</sequence>
<gene>
    <name evidence="2" type="ORF">FD29_GL001520</name>
</gene>
<feature type="transmembrane region" description="Helical" evidence="1">
    <location>
        <begin position="12"/>
        <end position="32"/>
    </location>
</feature>
<dbReference type="Proteomes" id="UP000050872">
    <property type="component" value="Unassembled WGS sequence"/>
</dbReference>
<dbReference type="PATRIC" id="fig|1423770.3.peg.1559"/>
<reference evidence="2 3" key="1">
    <citation type="journal article" date="2015" name="Genome Announc.">
        <title>Expanding the biotechnology potential of lactobacilli through comparative genomics of 213 strains and associated genera.</title>
        <authorList>
            <person name="Sun Z."/>
            <person name="Harris H.M."/>
            <person name="McCann A."/>
            <person name="Guo C."/>
            <person name="Argimon S."/>
            <person name="Zhang W."/>
            <person name="Yang X."/>
            <person name="Jeffery I.B."/>
            <person name="Cooney J.C."/>
            <person name="Kagawa T.F."/>
            <person name="Liu W."/>
            <person name="Song Y."/>
            <person name="Salvetti E."/>
            <person name="Wrobel A."/>
            <person name="Rasinkangas P."/>
            <person name="Parkhill J."/>
            <person name="Rea M.C."/>
            <person name="O'Sullivan O."/>
            <person name="Ritari J."/>
            <person name="Douillard F.P."/>
            <person name="Paul Ross R."/>
            <person name="Yang R."/>
            <person name="Briner A.E."/>
            <person name="Felis G.E."/>
            <person name="de Vos W.M."/>
            <person name="Barrangou R."/>
            <person name="Klaenhammer T.R."/>
            <person name="Caufield P.W."/>
            <person name="Cui Y."/>
            <person name="Zhang H."/>
            <person name="O'Toole P.W."/>
        </authorList>
    </citation>
    <scope>NUCLEOTIDE SEQUENCE [LARGE SCALE GENOMIC DNA]</scope>
    <source>
        <strain evidence="2 3">DSM 14500</strain>
    </source>
</reference>
<evidence type="ECO:0000313" key="3">
    <source>
        <dbReference type="Proteomes" id="UP000050872"/>
    </source>
</evidence>
<keyword evidence="3" id="KW-1185">Reference proteome</keyword>
<proteinExistence type="predicted"/>
<dbReference type="EMBL" id="AZEZ01000099">
    <property type="protein sequence ID" value="KRL42869.1"/>
    <property type="molecule type" value="Genomic_DNA"/>
</dbReference>
<keyword evidence="1" id="KW-0812">Transmembrane</keyword>
<comment type="caution">
    <text evidence="2">The sequence shown here is derived from an EMBL/GenBank/DDBJ whole genome shotgun (WGS) entry which is preliminary data.</text>
</comment>
<keyword evidence="1" id="KW-1133">Transmembrane helix</keyword>
<dbReference type="AlphaFoldDB" id="A0A0R1QL77"/>